<dbReference type="EMBL" id="AGBW02008030">
    <property type="protein sequence ID" value="OWR54249.1"/>
    <property type="molecule type" value="Genomic_DNA"/>
</dbReference>
<dbReference type="AlphaFoldDB" id="A0A212FKN0"/>
<dbReference type="Proteomes" id="UP000007151">
    <property type="component" value="Unassembled WGS sequence"/>
</dbReference>
<reference evidence="2 3" key="1">
    <citation type="journal article" date="2011" name="Cell">
        <title>The monarch butterfly genome yields insights into long-distance migration.</title>
        <authorList>
            <person name="Zhan S."/>
            <person name="Merlin C."/>
            <person name="Boore J.L."/>
            <person name="Reppert S.M."/>
        </authorList>
    </citation>
    <scope>NUCLEOTIDE SEQUENCE [LARGE SCALE GENOMIC DNA]</scope>
    <source>
        <strain evidence="2">F-2</strain>
    </source>
</reference>
<organism evidence="2 3">
    <name type="scientific">Danaus plexippus plexippus</name>
    <dbReference type="NCBI Taxonomy" id="278856"/>
    <lineage>
        <taxon>Eukaryota</taxon>
        <taxon>Metazoa</taxon>
        <taxon>Ecdysozoa</taxon>
        <taxon>Arthropoda</taxon>
        <taxon>Hexapoda</taxon>
        <taxon>Insecta</taxon>
        <taxon>Pterygota</taxon>
        <taxon>Neoptera</taxon>
        <taxon>Endopterygota</taxon>
        <taxon>Lepidoptera</taxon>
        <taxon>Glossata</taxon>
        <taxon>Ditrysia</taxon>
        <taxon>Papilionoidea</taxon>
        <taxon>Nymphalidae</taxon>
        <taxon>Danainae</taxon>
        <taxon>Danaini</taxon>
        <taxon>Danaina</taxon>
        <taxon>Danaus</taxon>
        <taxon>Danaus</taxon>
    </lineage>
</organism>
<proteinExistence type="predicted"/>
<accession>A0A212FKN0</accession>
<feature type="region of interest" description="Disordered" evidence="1">
    <location>
        <begin position="63"/>
        <end position="134"/>
    </location>
</feature>
<gene>
    <name evidence="2" type="ORF">KGM_203575</name>
</gene>
<protein>
    <submittedName>
        <fullName evidence="2">Uncharacterized protein</fullName>
    </submittedName>
</protein>
<dbReference type="eggNOG" id="ENOG502TC5F">
    <property type="taxonomic scope" value="Eukaryota"/>
</dbReference>
<keyword evidence="3" id="KW-1185">Reference proteome</keyword>
<dbReference type="InParanoid" id="A0A212FKN0"/>
<feature type="compositionally biased region" description="Basic and acidic residues" evidence="1">
    <location>
        <begin position="104"/>
        <end position="134"/>
    </location>
</feature>
<sequence>MNVSRDVAQRSLSLKTRAITIICLISVSSGGDISGDVDIKHEEQNTTTLYPIEALPYDLKYGEPHVYNNSETREEGPETRATSSSDNCFHNKEFMEPNNTNNDKTVKKLNDSKDDGNDEVISNKEENKQATNKERTAWKINATYAPSSKDEESYQTKELLKDFKPSPHLGSFYDGDSVFSPPQPNKESFKPYSPPHFTSFEKDFYRLNYKAPLDSYRRPVDNPYPYEDVLPRTEDMKFDTGLEPKPTVQAPVRVPAGGLYKLPDAFQRTPSSDSGNQDYGLQFKEHKDTSVKNRVNPWKGLLHLVTSLLPVGLIVSALTPQVIKLETTASSPRFRGRISRRSEDVSSLPHISDGCKRRLLCEIHSDQEYMSYADRRPCYKIRCEDPRSMGRLLRWLLDHHRPGYQPGDHDRRGYITT</sequence>
<evidence type="ECO:0000313" key="3">
    <source>
        <dbReference type="Proteomes" id="UP000007151"/>
    </source>
</evidence>
<comment type="caution">
    <text evidence="2">The sequence shown here is derived from an EMBL/GenBank/DDBJ whole genome shotgun (WGS) entry which is preliminary data.</text>
</comment>
<evidence type="ECO:0000256" key="1">
    <source>
        <dbReference type="SAM" id="MobiDB-lite"/>
    </source>
</evidence>
<dbReference type="KEGG" id="dpl:KGM_203575"/>
<evidence type="ECO:0000313" key="2">
    <source>
        <dbReference type="EMBL" id="OWR54249.1"/>
    </source>
</evidence>
<name>A0A212FKN0_DANPL</name>